<protein>
    <submittedName>
        <fullName evidence="2">DDE-type integrase/transposase/recombinase</fullName>
    </submittedName>
</protein>
<dbReference type="InterPro" id="IPR050900">
    <property type="entry name" value="Transposase_IS3/IS150/IS904"/>
</dbReference>
<dbReference type="InterPro" id="IPR012337">
    <property type="entry name" value="RNaseH-like_sf"/>
</dbReference>
<dbReference type="EMBL" id="VMRJ01000004">
    <property type="protein sequence ID" value="TVT39676.1"/>
    <property type="molecule type" value="Genomic_DNA"/>
</dbReference>
<dbReference type="SUPFAM" id="SSF53098">
    <property type="entry name" value="Ribonuclease H-like"/>
    <property type="match status" value="1"/>
</dbReference>
<comment type="caution">
    <text evidence="2">The sequence shown here is derived from an EMBL/GenBank/DDBJ whole genome shotgun (WGS) entry which is preliminary data.</text>
</comment>
<dbReference type="InterPro" id="IPR001584">
    <property type="entry name" value="Integrase_cat-core"/>
</dbReference>
<proteinExistence type="predicted"/>
<dbReference type="OrthoDB" id="4281720at2"/>
<accession>A0A558BT12</accession>
<dbReference type="AlphaFoldDB" id="A0A558BT12"/>
<evidence type="ECO:0000259" key="1">
    <source>
        <dbReference type="PROSITE" id="PS50994"/>
    </source>
</evidence>
<dbReference type="PANTHER" id="PTHR46889">
    <property type="entry name" value="TRANSPOSASE INSF FOR INSERTION SEQUENCE IS3B-RELATED"/>
    <property type="match status" value="1"/>
</dbReference>
<dbReference type="GO" id="GO:0015074">
    <property type="term" value="P:DNA integration"/>
    <property type="evidence" value="ECO:0007669"/>
    <property type="project" value="InterPro"/>
</dbReference>
<dbReference type="Proteomes" id="UP000317624">
    <property type="component" value="Unassembled WGS sequence"/>
</dbReference>
<dbReference type="RefSeq" id="WP_144850776.1">
    <property type="nucleotide sequence ID" value="NZ_VMRJ01000004.1"/>
</dbReference>
<dbReference type="InterPro" id="IPR036397">
    <property type="entry name" value="RNaseH_sf"/>
</dbReference>
<name>A0A558BT12_9BACT</name>
<sequence length="94" mass="10836">MRPEPTRQANQVWVSDITYLPLANGSKAYLCTSQAMVSNQVVGWHILAAMKHRLIINDLQFNFWTQPPTLGLLVHSDRNSRYCGKVHRKLLHDH</sequence>
<dbReference type="Pfam" id="PF00665">
    <property type="entry name" value="rve"/>
    <property type="match status" value="1"/>
</dbReference>
<evidence type="ECO:0000313" key="2">
    <source>
        <dbReference type="EMBL" id="TVT39676.1"/>
    </source>
</evidence>
<gene>
    <name evidence="2" type="ORF">FNT36_16645</name>
</gene>
<dbReference type="GO" id="GO:0003676">
    <property type="term" value="F:nucleic acid binding"/>
    <property type="evidence" value="ECO:0007669"/>
    <property type="project" value="InterPro"/>
</dbReference>
<reference evidence="2 3" key="1">
    <citation type="submission" date="2019-07" db="EMBL/GenBank/DDBJ databases">
        <title>Hymenobacter sp. straun FUR1 Genome sequencing and assembly.</title>
        <authorList>
            <person name="Chhetri G."/>
        </authorList>
    </citation>
    <scope>NUCLEOTIDE SEQUENCE [LARGE SCALE GENOMIC DNA]</scope>
    <source>
        <strain evidence="2 3">Fur1</strain>
    </source>
</reference>
<dbReference type="Gene3D" id="3.30.420.10">
    <property type="entry name" value="Ribonuclease H-like superfamily/Ribonuclease H"/>
    <property type="match status" value="1"/>
</dbReference>
<dbReference type="PANTHER" id="PTHR46889:SF5">
    <property type="entry name" value="INTEGRASE PROTEIN"/>
    <property type="match status" value="1"/>
</dbReference>
<feature type="domain" description="Integrase catalytic" evidence="1">
    <location>
        <begin position="1"/>
        <end position="94"/>
    </location>
</feature>
<dbReference type="PROSITE" id="PS50994">
    <property type="entry name" value="INTEGRASE"/>
    <property type="match status" value="1"/>
</dbReference>
<keyword evidence="3" id="KW-1185">Reference proteome</keyword>
<organism evidence="2 3">
    <name type="scientific">Hymenobacter setariae</name>
    <dbReference type="NCBI Taxonomy" id="2594794"/>
    <lineage>
        <taxon>Bacteria</taxon>
        <taxon>Pseudomonadati</taxon>
        <taxon>Bacteroidota</taxon>
        <taxon>Cytophagia</taxon>
        <taxon>Cytophagales</taxon>
        <taxon>Hymenobacteraceae</taxon>
        <taxon>Hymenobacter</taxon>
    </lineage>
</organism>
<evidence type="ECO:0000313" key="3">
    <source>
        <dbReference type="Proteomes" id="UP000317624"/>
    </source>
</evidence>